<feature type="transmembrane region" description="Helical" evidence="5">
    <location>
        <begin position="18"/>
        <end position="41"/>
    </location>
</feature>
<feature type="transmembrane region" description="Helical" evidence="5">
    <location>
        <begin position="47"/>
        <end position="65"/>
    </location>
</feature>
<keyword evidence="2 5" id="KW-0812">Transmembrane</keyword>
<dbReference type="PANTHER" id="PTHR23542">
    <property type="match status" value="1"/>
</dbReference>
<organism evidence="7 8">
    <name type="scientific">Leekyejoonella antrihumi</name>
    <dbReference type="NCBI Taxonomy" id="1660198"/>
    <lineage>
        <taxon>Bacteria</taxon>
        <taxon>Bacillati</taxon>
        <taxon>Actinomycetota</taxon>
        <taxon>Actinomycetes</taxon>
        <taxon>Micrococcales</taxon>
        <taxon>Dermacoccaceae</taxon>
        <taxon>Leekyejoonella</taxon>
    </lineage>
</organism>
<keyword evidence="3 5" id="KW-1133">Transmembrane helix</keyword>
<evidence type="ECO:0000256" key="2">
    <source>
        <dbReference type="ARBA" id="ARBA00022692"/>
    </source>
</evidence>
<dbReference type="InterPro" id="IPR036259">
    <property type="entry name" value="MFS_trans_sf"/>
</dbReference>
<feature type="domain" description="Major facilitator superfamily (MFS) profile" evidence="6">
    <location>
        <begin position="160"/>
        <end position="397"/>
    </location>
</feature>
<feature type="transmembrane region" description="Helical" evidence="5">
    <location>
        <begin position="362"/>
        <end position="383"/>
    </location>
</feature>
<dbReference type="Pfam" id="PF07690">
    <property type="entry name" value="MFS_1"/>
    <property type="match status" value="1"/>
</dbReference>
<dbReference type="AlphaFoldDB" id="A0A563DTU9"/>
<comment type="caution">
    <text evidence="7">The sequence shown here is derived from an EMBL/GenBank/DDBJ whole genome shotgun (WGS) entry which is preliminary data.</text>
</comment>
<feature type="transmembrane region" description="Helical" evidence="5">
    <location>
        <begin position="102"/>
        <end position="122"/>
    </location>
</feature>
<dbReference type="InterPro" id="IPR011701">
    <property type="entry name" value="MFS"/>
</dbReference>
<sequence length="397" mass="41464">MSVTPYRRVLEVSDARRILLLGFLIRIPIFSAGVILTLHVVERLGRSYTAAGLVAAGATLAVAASEPLRGRLLDRFGLRKVVLPSLVMTGLCWSVAPFVGYWKLLLLATVGGLFAAPTFSIIRQGVMAAVSIDDRRTALSLDGVILELSYMVGPLVSVWLTTFVSTAYVLFGVEMLSVVGCALLWWQNPSLRAVDTVRLEGVPTVPRRAWFRPGFVAVCGAAAAGTIVLTGSDVSIVAAVQEWNAVAMMGLVLVFWSLGSVIGGLVYGTLSRAISPFALLLGLAMVTAPMALAGGIVRLGALAFVAGLFCAPTVTSTVDAVSRMVPGVARGEALGWHGSFMTAGSAVGAPLAGVAIDHLGFRGGFLSVAALGVVVAGGGWFAMKLRRRFVAQHALAA</sequence>
<dbReference type="Gene3D" id="1.20.1250.20">
    <property type="entry name" value="MFS general substrate transporter like domains"/>
    <property type="match status" value="2"/>
</dbReference>
<keyword evidence="4 5" id="KW-0472">Membrane</keyword>
<feature type="transmembrane region" description="Helical" evidence="5">
    <location>
        <begin position="277"/>
        <end position="296"/>
    </location>
</feature>
<evidence type="ECO:0000256" key="1">
    <source>
        <dbReference type="ARBA" id="ARBA00004651"/>
    </source>
</evidence>
<evidence type="ECO:0000256" key="3">
    <source>
        <dbReference type="ARBA" id="ARBA00022989"/>
    </source>
</evidence>
<feature type="transmembrane region" description="Helical" evidence="5">
    <location>
        <begin position="143"/>
        <end position="161"/>
    </location>
</feature>
<comment type="subcellular location">
    <subcellularLocation>
        <location evidence="1">Cell membrane</location>
        <topology evidence="1">Multi-pass membrane protein</topology>
    </subcellularLocation>
</comment>
<evidence type="ECO:0000256" key="5">
    <source>
        <dbReference type="SAM" id="Phobius"/>
    </source>
</evidence>
<dbReference type="GO" id="GO:0005886">
    <property type="term" value="C:plasma membrane"/>
    <property type="evidence" value="ECO:0007669"/>
    <property type="project" value="UniProtKB-SubCell"/>
</dbReference>
<dbReference type="PROSITE" id="PS50850">
    <property type="entry name" value="MFS"/>
    <property type="match status" value="1"/>
</dbReference>
<feature type="transmembrane region" description="Helical" evidence="5">
    <location>
        <begin position="302"/>
        <end position="321"/>
    </location>
</feature>
<dbReference type="EMBL" id="VCQV01000043">
    <property type="protein sequence ID" value="TWP33353.1"/>
    <property type="molecule type" value="Genomic_DNA"/>
</dbReference>
<feature type="transmembrane region" description="Helical" evidence="5">
    <location>
        <begin position="246"/>
        <end position="270"/>
    </location>
</feature>
<protein>
    <submittedName>
        <fullName evidence="7">MFS transporter</fullName>
    </submittedName>
</protein>
<evidence type="ECO:0000313" key="8">
    <source>
        <dbReference type="Proteomes" id="UP000320244"/>
    </source>
</evidence>
<evidence type="ECO:0000259" key="6">
    <source>
        <dbReference type="PROSITE" id="PS50850"/>
    </source>
</evidence>
<reference evidence="7 8" key="2">
    <citation type="submission" date="2019-08" db="EMBL/GenBank/DDBJ databases">
        <title>Jejuicoccus antrihumi gen. nov., sp. nov., a new member of the family Dermacoccaceae isolated from a cave.</title>
        <authorList>
            <person name="Schumann P."/>
            <person name="Kim I.S."/>
        </authorList>
    </citation>
    <scope>NUCLEOTIDE SEQUENCE [LARGE SCALE GENOMIC DNA]</scope>
    <source>
        <strain evidence="7 8">C5-26</strain>
    </source>
</reference>
<accession>A0A563DTU9</accession>
<evidence type="ECO:0000256" key="4">
    <source>
        <dbReference type="ARBA" id="ARBA00023136"/>
    </source>
</evidence>
<name>A0A563DTU9_9MICO</name>
<feature type="transmembrane region" description="Helical" evidence="5">
    <location>
        <begin position="77"/>
        <end position="96"/>
    </location>
</feature>
<dbReference type="PANTHER" id="PTHR23542:SF1">
    <property type="entry name" value="MAJOR FACILITATOR SUPERFAMILY (MFS) PROFILE DOMAIN-CONTAINING PROTEIN"/>
    <property type="match status" value="1"/>
</dbReference>
<proteinExistence type="predicted"/>
<dbReference type="GO" id="GO:0022857">
    <property type="term" value="F:transmembrane transporter activity"/>
    <property type="evidence" value="ECO:0007669"/>
    <property type="project" value="InterPro"/>
</dbReference>
<keyword evidence="8" id="KW-1185">Reference proteome</keyword>
<feature type="transmembrane region" description="Helical" evidence="5">
    <location>
        <begin position="333"/>
        <end position="356"/>
    </location>
</feature>
<feature type="transmembrane region" description="Helical" evidence="5">
    <location>
        <begin position="215"/>
        <end position="240"/>
    </location>
</feature>
<reference evidence="7 8" key="1">
    <citation type="submission" date="2019-05" db="EMBL/GenBank/DDBJ databases">
        <authorList>
            <person name="Lee S.D."/>
        </authorList>
    </citation>
    <scope>NUCLEOTIDE SEQUENCE [LARGE SCALE GENOMIC DNA]</scope>
    <source>
        <strain evidence="7 8">C5-26</strain>
    </source>
</reference>
<dbReference type="OrthoDB" id="4229605at2"/>
<dbReference type="InterPro" id="IPR020846">
    <property type="entry name" value="MFS_dom"/>
</dbReference>
<dbReference type="Proteomes" id="UP000320244">
    <property type="component" value="Unassembled WGS sequence"/>
</dbReference>
<feature type="transmembrane region" description="Helical" evidence="5">
    <location>
        <begin position="167"/>
        <end position="186"/>
    </location>
</feature>
<evidence type="ECO:0000313" key="7">
    <source>
        <dbReference type="EMBL" id="TWP33353.1"/>
    </source>
</evidence>
<dbReference type="SUPFAM" id="SSF103473">
    <property type="entry name" value="MFS general substrate transporter"/>
    <property type="match status" value="1"/>
</dbReference>
<gene>
    <name evidence="7" type="ORF">FGL98_21560</name>
</gene>